<proteinExistence type="predicted"/>
<dbReference type="AlphaFoldDB" id="A0A6C0AQI7"/>
<protein>
    <recommendedName>
        <fullName evidence="2">START domain-containing protein</fullName>
    </recommendedName>
</protein>
<sequence length="189" mass="22528">MEKSTEEDIVELFNKENCIFKRYGVNKYILDYEMENKNIYMEKIIDFSLIQLIYNLNPDIYEHIEFNKINENEAVAILLIKHFFEDIGFPQRYSFMNIKKIVEKNKILFKAQTIIQNKKPTNIPPEAQVLYIDNLTCICDLITDHKVKISFNINFNSGFHIPLFAEKMIGVIIYKIFKRLKLFIEKITI</sequence>
<evidence type="ECO:0000313" key="1">
    <source>
        <dbReference type="EMBL" id="QHS82119.1"/>
    </source>
</evidence>
<accession>A0A6C0AQI7</accession>
<reference evidence="1" key="1">
    <citation type="journal article" date="2020" name="Nature">
        <title>Giant virus diversity and host interactions through global metagenomics.</title>
        <authorList>
            <person name="Schulz F."/>
            <person name="Roux S."/>
            <person name="Paez-Espino D."/>
            <person name="Jungbluth S."/>
            <person name="Walsh D.A."/>
            <person name="Denef V.J."/>
            <person name="McMahon K.D."/>
            <person name="Konstantinidis K.T."/>
            <person name="Eloe-Fadrosh E.A."/>
            <person name="Kyrpides N.C."/>
            <person name="Woyke T."/>
        </authorList>
    </citation>
    <scope>NUCLEOTIDE SEQUENCE</scope>
    <source>
        <strain evidence="1">GVMAG-S-1101165-79</strain>
    </source>
</reference>
<dbReference type="EMBL" id="MN740762">
    <property type="protein sequence ID" value="QHS82119.1"/>
    <property type="molecule type" value="Genomic_DNA"/>
</dbReference>
<name>A0A6C0AQI7_9ZZZZ</name>
<evidence type="ECO:0008006" key="2">
    <source>
        <dbReference type="Google" id="ProtNLM"/>
    </source>
</evidence>
<organism evidence="1">
    <name type="scientific">viral metagenome</name>
    <dbReference type="NCBI Taxonomy" id="1070528"/>
    <lineage>
        <taxon>unclassified sequences</taxon>
        <taxon>metagenomes</taxon>
        <taxon>organismal metagenomes</taxon>
    </lineage>
</organism>